<dbReference type="EMBL" id="CP108195">
    <property type="protein sequence ID" value="WTS11308.1"/>
    <property type="molecule type" value="Genomic_DNA"/>
</dbReference>
<dbReference type="SUPFAM" id="SSF55424">
    <property type="entry name" value="FAD/NAD-linked reductases, dimerisation (C-terminal) domain"/>
    <property type="match status" value="1"/>
</dbReference>
<dbReference type="AlphaFoldDB" id="A0AAU1U054"/>
<gene>
    <name evidence="1" type="ORF">OHU69_09605</name>
</gene>
<organism evidence="1">
    <name type="scientific">Streptomyces sp. NBC_00119</name>
    <dbReference type="NCBI Taxonomy" id="2975659"/>
    <lineage>
        <taxon>Bacteria</taxon>
        <taxon>Bacillati</taxon>
        <taxon>Actinomycetota</taxon>
        <taxon>Actinomycetes</taxon>
        <taxon>Kitasatosporales</taxon>
        <taxon>Streptomycetaceae</taxon>
        <taxon>Streptomyces</taxon>
    </lineage>
</organism>
<evidence type="ECO:0000313" key="1">
    <source>
        <dbReference type="EMBL" id="WTS11308.1"/>
    </source>
</evidence>
<dbReference type="InterPro" id="IPR016156">
    <property type="entry name" value="FAD/NAD-linked_Rdtase_dimer_sf"/>
</dbReference>
<protein>
    <submittedName>
        <fullName evidence="1">Uncharacterized protein</fullName>
    </submittedName>
</protein>
<sequence length="59" mass="6185">MSQQQALAVGMHVEVVEYDLAALAGTCVMRSRYRGLAELVVDGTDDVVVGAATRTSEGS</sequence>
<proteinExistence type="predicted"/>
<reference evidence="1" key="1">
    <citation type="submission" date="2022-10" db="EMBL/GenBank/DDBJ databases">
        <title>The complete genomes of actinobacterial strains from the NBC collection.</title>
        <authorList>
            <person name="Joergensen T.S."/>
            <person name="Alvarez Arevalo M."/>
            <person name="Sterndorff E.B."/>
            <person name="Faurdal D."/>
            <person name="Vuksanovic O."/>
            <person name="Mourched A.-S."/>
            <person name="Charusanti P."/>
            <person name="Shaw S."/>
            <person name="Blin K."/>
            <person name="Weber T."/>
        </authorList>
    </citation>
    <scope>NUCLEOTIDE SEQUENCE</scope>
    <source>
        <strain evidence="1">NBC_00119</strain>
    </source>
</reference>
<name>A0AAU1U054_9ACTN</name>
<accession>A0AAU1U054</accession>